<keyword evidence="4" id="KW-1185">Reference proteome</keyword>
<dbReference type="Proteomes" id="UP000262379">
    <property type="component" value="Unassembled WGS sequence"/>
</dbReference>
<name>A0A371XI50_9HYPH</name>
<feature type="region of interest" description="Disordered" evidence="1">
    <location>
        <begin position="1"/>
        <end position="59"/>
    </location>
</feature>
<dbReference type="Pfam" id="PF09527">
    <property type="entry name" value="ATPase_gene1"/>
    <property type="match status" value="1"/>
</dbReference>
<dbReference type="EMBL" id="QURN01000003">
    <property type="protein sequence ID" value="RFC68893.1"/>
    <property type="molecule type" value="Genomic_DNA"/>
</dbReference>
<evidence type="ECO:0000256" key="2">
    <source>
        <dbReference type="SAM" id="Phobius"/>
    </source>
</evidence>
<comment type="caution">
    <text evidence="3">The sequence shown here is derived from an EMBL/GenBank/DDBJ whole genome shotgun (WGS) entry which is preliminary data.</text>
</comment>
<feature type="transmembrane region" description="Helical" evidence="2">
    <location>
        <begin position="64"/>
        <end position="85"/>
    </location>
</feature>
<keyword evidence="2" id="KW-0812">Transmembrane</keyword>
<protein>
    <submittedName>
        <fullName evidence="3">ATP F0F1 synthase subunit I</fullName>
    </submittedName>
</protein>
<keyword evidence="2" id="KW-0472">Membrane</keyword>
<organism evidence="3 4">
    <name type="scientific">Mesorhizobium denitrificans</name>
    <dbReference type="NCBI Taxonomy" id="2294114"/>
    <lineage>
        <taxon>Bacteria</taxon>
        <taxon>Pseudomonadati</taxon>
        <taxon>Pseudomonadota</taxon>
        <taxon>Alphaproteobacteria</taxon>
        <taxon>Hyphomicrobiales</taxon>
        <taxon>Phyllobacteriaceae</taxon>
        <taxon>Mesorhizobium</taxon>
    </lineage>
</organism>
<dbReference type="InterPro" id="IPR032820">
    <property type="entry name" value="ATPase_put"/>
</dbReference>
<evidence type="ECO:0000256" key="1">
    <source>
        <dbReference type="SAM" id="MobiDB-lite"/>
    </source>
</evidence>
<feature type="compositionally biased region" description="Basic and acidic residues" evidence="1">
    <location>
        <begin position="21"/>
        <end position="46"/>
    </location>
</feature>
<proteinExistence type="predicted"/>
<sequence length="133" mass="14035">MVRGSKPGNTGKSAPQMPEQPDPRDQELERRRRELDASLASRRTEEQASEQAAKSSSVSGFGNALKLSSEFIAGVVVGAGLGWLIDSWAGTSPWGLIVFLLLGFGAGVLNVMRSAGLVANAGIRQPDETGKPE</sequence>
<feature type="transmembrane region" description="Helical" evidence="2">
    <location>
        <begin position="91"/>
        <end position="112"/>
    </location>
</feature>
<evidence type="ECO:0000313" key="3">
    <source>
        <dbReference type="EMBL" id="RFC68893.1"/>
    </source>
</evidence>
<accession>A0A371XI50</accession>
<dbReference type="AlphaFoldDB" id="A0A371XI50"/>
<dbReference type="RefSeq" id="WP_116622661.1">
    <property type="nucleotide sequence ID" value="NZ_QURN01000003.1"/>
</dbReference>
<gene>
    <name evidence="3" type="ORF">DY251_04535</name>
</gene>
<reference evidence="4" key="1">
    <citation type="submission" date="2018-08" db="EMBL/GenBank/DDBJ databases">
        <authorList>
            <person name="Im W.T."/>
        </authorList>
    </citation>
    <scope>NUCLEOTIDE SEQUENCE [LARGE SCALE GENOMIC DNA]</scope>
    <source>
        <strain evidence="4">LA-28</strain>
    </source>
</reference>
<feature type="compositionally biased region" description="Low complexity" evidence="1">
    <location>
        <begin position="49"/>
        <end position="59"/>
    </location>
</feature>
<evidence type="ECO:0000313" key="4">
    <source>
        <dbReference type="Proteomes" id="UP000262379"/>
    </source>
</evidence>
<keyword evidence="2" id="KW-1133">Transmembrane helix</keyword>